<sequence>MPPMQFYVTTHIHTDGPIPGPHSLLTLASAAHTGDGTVVSTFSANIRELPGATLHPTALENWRSRAEDWLSTRRAARPPAQVTNAYASWVQGLGGAPVFVTDPDEPDHLFCYWYLQRFAGRWPFRGTTSVTEVDDRIRATPLCTLQVCCPEPLVLAAC</sequence>
<dbReference type="RefSeq" id="WP_207223659.1">
    <property type="nucleotide sequence ID" value="NZ_SHKL01000001.1"/>
</dbReference>
<gene>
    <name evidence="1" type="ORF">EV383_5181</name>
</gene>
<evidence type="ECO:0000313" key="2">
    <source>
        <dbReference type="Proteomes" id="UP000291591"/>
    </source>
</evidence>
<proteinExistence type="predicted"/>
<dbReference type="EMBL" id="SHKL01000001">
    <property type="protein sequence ID" value="RZT88242.1"/>
    <property type="molecule type" value="Genomic_DNA"/>
</dbReference>
<keyword evidence="2" id="KW-1185">Reference proteome</keyword>
<accession>A0A4Q7V174</accession>
<protein>
    <submittedName>
        <fullName evidence="1">Uncharacterized protein</fullName>
    </submittedName>
</protein>
<reference evidence="1 2" key="1">
    <citation type="submission" date="2019-02" db="EMBL/GenBank/DDBJ databases">
        <title>Sequencing the genomes of 1000 actinobacteria strains.</title>
        <authorList>
            <person name="Klenk H.-P."/>
        </authorList>
    </citation>
    <scope>NUCLEOTIDE SEQUENCE [LARGE SCALE GENOMIC DNA]</scope>
    <source>
        <strain evidence="1 2">DSM 45779</strain>
    </source>
</reference>
<dbReference type="Proteomes" id="UP000291591">
    <property type="component" value="Unassembled WGS sequence"/>
</dbReference>
<evidence type="ECO:0000313" key="1">
    <source>
        <dbReference type="EMBL" id="RZT88242.1"/>
    </source>
</evidence>
<dbReference type="AlphaFoldDB" id="A0A4Q7V174"/>
<name>A0A4Q7V174_PSEST</name>
<organism evidence="1 2">
    <name type="scientific">Pseudonocardia sediminis</name>
    <dbReference type="NCBI Taxonomy" id="1397368"/>
    <lineage>
        <taxon>Bacteria</taxon>
        <taxon>Bacillati</taxon>
        <taxon>Actinomycetota</taxon>
        <taxon>Actinomycetes</taxon>
        <taxon>Pseudonocardiales</taxon>
        <taxon>Pseudonocardiaceae</taxon>
        <taxon>Pseudonocardia</taxon>
    </lineage>
</organism>
<comment type="caution">
    <text evidence="1">The sequence shown here is derived from an EMBL/GenBank/DDBJ whole genome shotgun (WGS) entry which is preliminary data.</text>
</comment>